<protein>
    <submittedName>
        <fullName evidence="2">Uncharacterized protein</fullName>
    </submittedName>
</protein>
<evidence type="ECO:0000313" key="3">
    <source>
        <dbReference type="Proteomes" id="UP000176562"/>
    </source>
</evidence>
<dbReference type="AlphaFoldDB" id="A0A1D9MBU8"/>
<organism evidence="2 3">
    <name type="scientific">Rhodobacter xanthinilyticus</name>
    <dbReference type="NCBI Taxonomy" id="1850250"/>
    <lineage>
        <taxon>Bacteria</taxon>
        <taxon>Pseudomonadati</taxon>
        <taxon>Pseudomonadota</taxon>
        <taxon>Alphaproteobacteria</taxon>
        <taxon>Rhodobacterales</taxon>
        <taxon>Rhodobacter group</taxon>
        <taxon>Rhodobacter</taxon>
    </lineage>
</organism>
<dbReference type="RefSeq" id="WP_068765234.1">
    <property type="nucleotide sequence ID" value="NZ_CP017781.1"/>
</dbReference>
<gene>
    <name evidence="2" type="ORF">LPB142_08200</name>
</gene>
<keyword evidence="1" id="KW-0732">Signal</keyword>
<dbReference type="KEGG" id="rhp:LPB142_08200"/>
<proteinExistence type="predicted"/>
<name>A0A1D9MBU8_9RHOB</name>
<evidence type="ECO:0000256" key="1">
    <source>
        <dbReference type="SAM" id="SignalP"/>
    </source>
</evidence>
<feature type="chain" id="PRO_5009443584" evidence="1">
    <location>
        <begin position="42"/>
        <end position="172"/>
    </location>
</feature>
<dbReference type="Proteomes" id="UP000176562">
    <property type="component" value="Chromosome"/>
</dbReference>
<reference evidence="2 3" key="1">
    <citation type="submission" date="2016-10" db="EMBL/GenBank/DDBJ databases">
        <title>Rhodobacter sp. LPB0142, isolated from sea water.</title>
        <authorList>
            <person name="Kim E."/>
            <person name="Yi H."/>
        </authorList>
    </citation>
    <scope>NUCLEOTIDE SEQUENCE [LARGE SCALE GENOMIC DNA]</scope>
    <source>
        <strain evidence="2 3">LPB0142</strain>
    </source>
</reference>
<evidence type="ECO:0000313" key="2">
    <source>
        <dbReference type="EMBL" id="AOZ69301.1"/>
    </source>
</evidence>
<dbReference type="STRING" id="1850250.LPB142_08200"/>
<accession>A0A1D9MBU8</accession>
<sequence length="172" mass="18664">MFGKILAARRAAPVAHALRGLQILFAAAAIVALPAPQPASAQNFGAAPRLFVIKNDLGGDVGARANKITAMRNEGARVEIRGQVCYSACTMYLQLPGTCISRQTEFGFHRPSYYGVSLSPEQFEFWSQVIAMHYPPALASWYMREGRYSRSLVKISGAELIRLGVPECAASS</sequence>
<keyword evidence="3" id="KW-1185">Reference proteome</keyword>
<dbReference type="EMBL" id="CP017781">
    <property type="protein sequence ID" value="AOZ69301.1"/>
    <property type="molecule type" value="Genomic_DNA"/>
</dbReference>
<feature type="signal peptide" evidence="1">
    <location>
        <begin position="1"/>
        <end position="41"/>
    </location>
</feature>